<protein>
    <submittedName>
        <fullName evidence="1">Uncharacterized protein</fullName>
    </submittedName>
</protein>
<gene>
    <name evidence="1" type="ORF">K9S39_10020</name>
</gene>
<reference evidence="1" key="1">
    <citation type="submission" date="2021-10" db="EMBL/GenBank/DDBJ databases">
        <title>Streptomyces nigrumlapis sp.nov.,an antimicrobial producing actinobacterium isolated from Black Gobi rocks.</title>
        <authorList>
            <person name="Wen Y."/>
            <person name="Zhang W."/>
            <person name="Liu X.G."/>
        </authorList>
    </citation>
    <scope>NUCLEOTIDE SEQUENCE</scope>
    <source>
        <strain evidence="1">ST13-2-2</strain>
    </source>
</reference>
<keyword evidence="2" id="KW-1185">Reference proteome</keyword>
<proteinExistence type="predicted"/>
<name>A0ABY4M4E4_9ACTN</name>
<dbReference type="EMBL" id="CP086322">
    <property type="protein sequence ID" value="UQA92133.1"/>
    <property type="molecule type" value="Genomic_DNA"/>
</dbReference>
<accession>A0ABY4M4E4</accession>
<evidence type="ECO:0000313" key="1">
    <source>
        <dbReference type="EMBL" id="UQA92133.1"/>
    </source>
</evidence>
<dbReference type="RefSeq" id="WP_248862995.1">
    <property type="nucleotide sequence ID" value="NZ_CP086322.1"/>
</dbReference>
<sequence>MEGNPEARKLEDACIAAMRDAGEKPVRGREYFHIRTLGTILDLVDGWTDANRETA</sequence>
<dbReference type="Proteomes" id="UP000830115">
    <property type="component" value="Chromosome"/>
</dbReference>
<organism evidence="1 2">
    <name type="scientific">Streptomyces halobius</name>
    <dbReference type="NCBI Taxonomy" id="2879846"/>
    <lineage>
        <taxon>Bacteria</taxon>
        <taxon>Bacillati</taxon>
        <taxon>Actinomycetota</taxon>
        <taxon>Actinomycetes</taxon>
        <taxon>Kitasatosporales</taxon>
        <taxon>Streptomycetaceae</taxon>
        <taxon>Streptomyces</taxon>
    </lineage>
</organism>
<evidence type="ECO:0000313" key="2">
    <source>
        <dbReference type="Proteomes" id="UP000830115"/>
    </source>
</evidence>